<feature type="compositionally biased region" description="Basic and acidic residues" evidence="1">
    <location>
        <begin position="1"/>
        <end position="28"/>
    </location>
</feature>
<accession>A0A1J3H530</accession>
<organism evidence="2">
    <name type="scientific">Noccaea caerulescens</name>
    <name type="common">Alpine penny-cress</name>
    <name type="synonym">Thlaspi caerulescens</name>
    <dbReference type="NCBI Taxonomy" id="107243"/>
    <lineage>
        <taxon>Eukaryota</taxon>
        <taxon>Viridiplantae</taxon>
        <taxon>Streptophyta</taxon>
        <taxon>Embryophyta</taxon>
        <taxon>Tracheophyta</taxon>
        <taxon>Spermatophyta</taxon>
        <taxon>Magnoliopsida</taxon>
        <taxon>eudicotyledons</taxon>
        <taxon>Gunneridae</taxon>
        <taxon>Pentapetalae</taxon>
        <taxon>rosids</taxon>
        <taxon>malvids</taxon>
        <taxon>Brassicales</taxon>
        <taxon>Brassicaceae</taxon>
        <taxon>Coluteocarpeae</taxon>
        <taxon>Noccaea</taxon>
    </lineage>
</organism>
<proteinExistence type="predicted"/>
<name>A0A1J3H530_NOCCA</name>
<dbReference type="EMBL" id="GEVL01015609">
    <property type="protein sequence ID" value="JAU61732.1"/>
    <property type="molecule type" value="Transcribed_RNA"/>
</dbReference>
<feature type="region of interest" description="Disordered" evidence="1">
    <location>
        <begin position="1"/>
        <end position="42"/>
    </location>
</feature>
<evidence type="ECO:0000313" key="2">
    <source>
        <dbReference type="EMBL" id="JAU61732.1"/>
    </source>
</evidence>
<protein>
    <submittedName>
        <fullName evidence="2">Uncharacterized protein</fullName>
    </submittedName>
</protein>
<gene>
    <name evidence="2" type="ORF">LE_TR15416_c1_g1_i1_g.48267</name>
</gene>
<evidence type="ECO:0000256" key="1">
    <source>
        <dbReference type="SAM" id="MobiDB-lite"/>
    </source>
</evidence>
<dbReference type="AlphaFoldDB" id="A0A1J3H530"/>
<reference evidence="2" key="1">
    <citation type="submission" date="2016-07" db="EMBL/GenBank/DDBJ databases">
        <title>De novo transcriptome assembly of four accessions of the metal hyperaccumulator plant Noccaea caerulescens.</title>
        <authorList>
            <person name="Blande D."/>
            <person name="Halimaa P."/>
            <person name="Tervahauta A.I."/>
            <person name="Aarts M.G."/>
            <person name="Karenlampi S.O."/>
        </authorList>
    </citation>
    <scope>NUCLEOTIDE SEQUENCE</scope>
</reference>
<sequence>MYNSETKNKKESKENSREGAHLKAESSARRASSSLSPLMKSIKPSPGKELFIALPVDSSAGAVIASMLNHKPNQVRENRGERERERKMKRIWVEFDRNKNGMCL</sequence>